<dbReference type="PIRSF" id="PIRSF000883">
    <property type="entry name" value="Pesterase_MJ0912"/>
    <property type="match status" value="1"/>
</dbReference>
<dbReference type="EMBL" id="FOSL01000006">
    <property type="protein sequence ID" value="SFK44224.1"/>
    <property type="molecule type" value="Genomic_DNA"/>
</dbReference>
<evidence type="ECO:0000256" key="1">
    <source>
        <dbReference type="ARBA" id="ARBA00008950"/>
    </source>
</evidence>
<dbReference type="Gene3D" id="3.60.21.10">
    <property type="match status" value="1"/>
</dbReference>
<feature type="domain" description="Calcineurin-like phosphoesterase" evidence="2">
    <location>
        <begin position="1"/>
        <end position="184"/>
    </location>
</feature>
<proteinExistence type="inferred from homology"/>
<evidence type="ECO:0000313" key="3">
    <source>
        <dbReference type="EMBL" id="SFK44224.1"/>
    </source>
</evidence>
<dbReference type="Proteomes" id="UP000323300">
    <property type="component" value="Unassembled WGS sequence"/>
</dbReference>
<dbReference type="GO" id="GO:0016791">
    <property type="term" value="F:phosphatase activity"/>
    <property type="evidence" value="ECO:0007669"/>
    <property type="project" value="TreeGrafter"/>
</dbReference>
<dbReference type="InterPro" id="IPR011152">
    <property type="entry name" value="Pesterase_MJ0912"/>
</dbReference>
<evidence type="ECO:0000313" key="4">
    <source>
        <dbReference type="Proteomes" id="UP000323300"/>
    </source>
</evidence>
<dbReference type="InterPro" id="IPR024654">
    <property type="entry name" value="Calcineurin-like_PHP_lpxH"/>
</dbReference>
<keyword evidence="4" id="KW-1185">Reference proteome</keyword>
<protein>
    <submittedName>
        <fullName evidence="3">Predicted phosphodiesterase</fullName>
    </submittedName>
</protein>
<dbReference type="AlphaFoldDB" id="A0A1I3ZJK5"/>
<sequence length="251" mass="27970">MRLAILADIHGNMPALDAVLDDLARRGGADRIVNLGDCVSGPLWPAETMRRLEGLDALTVRGNHDRRVALDPLDEMGPSDRFAYDRLTADQRRWLADLPLLTEIAPSVVAFHARPDHDERYLTEIIVDGRLVRAPLAKIEKRVSEFDPKYRLLLSGHSHRPDLIRLSDGRILFNPGSIGCPAYRDDTAPAHVSEQGSPHTRYGLVELDTRDAPVRIECFAVSYDNEAAARRAEESGRPEWAHGLRTGFMPG</sequence>
<dbReference type="OrthoDB" id="9813918at2"/>
<dbReference type="InterPro" id="IPR050126">
    <property type="entry name" value="Ap4A_hydrolase"/>
</dbReference>
<name>A0A1I3ZJK5_9HYPH</name>
<reference evidence="3 4" key="1">
    <citation type="submission" date="2016-10" db="EMBL/GenBank/DDBJ databases">
        <authorList>
            <person name="Varghese N."/>
            <person name="Submissions S."/>
        </authorList>
    </citation>
    <scope>NUCLEOTIDE SEQUENCE [LARGE SCALE GENOMIC DNA]</scope>
    <source>
        <strain evidence="3 4">DSM 21822</strain>
    </source>
</reference>
<comment type="similarity">
    <text evidence="1">Belongs to the metallophosphoesterase superfamily. YfcE family.</text>
</comment>
<dbReference type="Pfam" id="PF12850">
    <property type="entry name" value="Metallophos_2"/>
    <property type="match status" value="1"/>
</dbReference>
<dbReference type="PANTHER" id="PTHR42850">
    <property type="entry name" value="METALLOPHOSPHOESTERASE"/>
    <property type="match status" value="1"/>
</dbReference>
<accession>A0A1I3ZJK5</accession>
<organism evidence="3 4">
    <name type="scientific">Neomesorhizobium albiziae</name>
    <dbReference type="NCBI Taxonomy" id="335020"/>
    <lineage>
        <taxon>Bacteria</taxon>
        <taxon>Pseudomonadati</taxon>
        <taxon>Pseudomonadota</taxon>
        <taxon>Alphaproteobacteria</taxon>
        <taxon>Hyphomicrobiales</taxon>
        <taxon>Phyllobacteriaceae</taxon>
        <taxon>Neomesorhizobium</taxon>
    </lineage>
</organism>
<dbReference type="SUPFAM" id="SSF56300">
    <property type="entry name" value="Metallo-dependent phosphatases"/>
    <property type="match status" value="1"/>
</dbReference>
<dbReference type="PANTHER" id="PTHR42850:SF2">
    <property type="entry name" value="BLL5683 PROTEIN"/>
    <property type="match status" value="1"/>
</dbReference>
<gene>
    <name evidence="3" type="ORF">SAMN04488498_106165</name>
</gene>
<dbReference type="GO" id="GO:0005737">
    <property type="term" value="C:cytoplasm"/>
    <property type="evidence" value="ECO:0007669"/>
    <property type="project" value="TreeGrafter"/>
</dbReference>
<dbReference type="InterPro" id="IPR029052">
    <property type="entry name" value="Metallo-depent_PP-like"/>
</dbReference>
<evidence type="ECO:0000259" key="2">
    <source>
        <dbReference type="Pfam" id="PF12850"/>
    </source>
</evidence>
<dbReference type="RefSeq" id="WP_149760520.1">
    <property type="nucleotide sequence ID" value="NZ_BSPE01000031.1"/>
</dbReference>